<reference evidence="1 2" key="1">
    <citation type="submission" date="2021-12" db="EMBL/GenBank/DDBJ databases">
        <title>High titer production of polyol ester of fatty acids by Rhodotorula paludigena BS15 towards product separation-free biomass refinery.</title>
        <authorList>
            <person name="Mano J."/>
            <person name="Ono H."/>
            <person name="Tanaka T."/>
            <person name="Naito K."/>
            <person name="Sushida H."/>
            <person name="Ike M."/>
            <person name="Tokuyasu K."/>
            <person name="Kitaoka M."/>
        </authorList>
    </citation>
    <scope>NUCLEOTIDE SEQUENCE [LARGE SCALE GENOMIC DNA]</scope>
    <source>
        <strain evidence="1 2">BS15</strain>
    </source>
</reference>
<evidence type="ECO:0000313" key="2">
    <source>
        <dbReference type="Proteomes" id="UP001342314"/>
    </source>
</evidence>
<evidence type="ECO:0000313" key="1">
    <source>
        <dbReference type="EMBL" id="GJN87675.1"/>
    </source>
</evidence>
<gene>
    <name evidence="1" type="ORF">Rhopal_000630-T1</name>
</gene>
<proteinExistence type="predicted"/>
<dbReference type="AlphaFoldDB" id="A0AAV5GDF3"/>
<dbReference type="EMBL" id="BQKY01000002">
    <property type="protein sequence ID" value="GJN87675.1"/>
    <property type="molecule type" value="Genomic_DNA"/>
</dbReference>
<name>A0AAV5GDF3_9BASI</name>
<keyword evidence="2" id="KW-1185">Reference proteome</keyword>
<comment type="caution">
    <text evidence="1">The sequence shown here is derived from an EMBL/GenBank/DDBJ whole genome shotgun (WGS) entry which is preliminary data.</text>
</comment>
<organism evidence="1 2">
    <name type="scientific">Rhodotorula paludigena</name>
    <dbReference type="NCBI Taxonomy" id="86838"/>
    <lineage>
        <taxon>Eukaryota</taxon>
        <taxon>Fungi</taxon>
        <taxon>Dikarya</taxon>
        <taxon>Basidiomycota</taxon>
        <taxon>Pucciniomycotina</taxon>
        <taxon>Microbotryomycetes</taxon>
        <taxon>Sporidiobolales</taxon>
        <taxon>Sporidiobolaceae</taxon>
        <taxon>Rhodotorula</taxon>
    </lineage>
</organism>
<protein>
    <submittedName>
        <fullName evidence="1">Uncharacterized protein</fullName>
    </submittedName>
</protein>
<sequence>MHPPSPLCAPGKRIRGAATVPCSETHTFAFVPSCGTAVHVYHLLQWAVGASVDWNARRLDLSTADEELLVALISTRAVRFLRLRQSSERASNSAKENIPPMPLSAGKTAILANLTSVVGIDVDLDAGKSEACNKDSNIVMEEQ</sequence>
<accession>A0AAV5GDF3</accession>
<dbReference type="Proteomes" id="UP001342314">
    <property type="component" value="Unassembled WGS sequence"/>
</dbReference>